<dbReference type="Proteomes" id="UP000298663">
    <property type="component" value="Unassembled WGS sequence"/>
</dbReference>
<reference evidence="2 3" key="2">
    <citation type="journal article" date="2019" name="G3 (Bethesda)">
        <title>Hybrid Assembly of the Genome of the Entomopathogenic Nematode Steinernema carpocapsae Identifies the X-Chromosome.</title>
        <authorList>
            <person name="Serra L."/>
            <person name="Macchietto M."/>
            <person name="Macias-Munoz A."/>
            <person name="McGill C.J."/>
            <person name="Rodriguez I.M."/>
            <person name="Rodriguez B."/>
            <person name="Murad R."/>
            <person name="Mortazavi A."/>
        </authorList>
    </citation>
    <scope>NUCLEOTIDE SEQUENCE [LARGE SCALE GENOMIC DNA]</scope>
    <source>
        <strain evidence="2 3">ALL</strain>
    </source>
</reference>
<evidence type="ECO:0000256" key="1">
    <source>
        <dbReference type="SAM" id="MobiDB-lite"/>
    </source>
</evidence>
<evidence type="ECO:0000313" key="2">
    <source>
        <dbReference type="EMBL" id="TKR57654.1"/>
    </source>
</evidence>
<evidence type="ECO:0000313" key="3">
    <source>
        <dbReference type="Proteomes" id="UP000298663"/>
    </source>
</evidence>
<organism evidence="2 3">
    <name type="scientific">Steinernema carpocapsae</name>
    <name type="common">Entomopathogenic nematode</name>
    <dbReference type="NCBI Taxonomy" id="34508"/>
    <lineage>
        <taxon>Eukaryota</taxon>
        <taxon>Metazoa</taxon>
        <taxon>Ecdysozoa</taxon>
        <taxon>Nematoda</taxon>
        <taxon>Chromadorea</taxon>
        <taxon>Rhabditida</taxon>
        <taxon>Tylenchina</taxon>
        <taxon>Panagrolaimomorpha</taxon>
        <taxon>Strongyloidoidea</taxon>
        <taxon>Steinernematidae</taxon>
        <taxon>Steinernema</taxon>
    </lineage>
</organism>
<gene>
    <name evidence="2" type="ORF">L596_030328</name>
</gene>
<reference evidence="2 3" key="1">
    <citation type="journal article" date="2015" name="Genome Biol.">
        <title>Comparative genomics of Steinernema reveals deeply conserved gene regulatory networks.</title>
        <authorList>
            <person name="Dillman A.R."/>
            <person name="Macchietto M."/>
            <person name="Porter C.F."/>
            <person name="Rogers A."/>
            <person name="Williams B."/>
            <person name="Antoshechkin I."/>
            <person name="Lee M.M."/>
            <person name="Goodwin Z."/>
            <person name="Lu X."/>
            <person name="Lewis E.E."/>
            <person name="Goodrich-Blair H."/>
            <person name="Stock S.P."/>
            <person name="Adams B.J."/>
            <person name="Sternberg P.W."/>
            <person name="Mortazavi A."/>
        </authorList>
    </citation>
    <scope>NUCLEOTIDE SEQUENCE [LARGE SCALE GENOMIC DNA]</scope>
    <source>
        <strain evidence="2 3">ALL</strain>
    </source>
</reference>
<protein>
    <submittedName>
        <fullName evidence="2">Uncharacterized protein</fullName>
    </submittedName>
</protein>
<feature type="compositionally biased region" description="Polar residues" evidence="1">
    <location>
        <begin position="64"/>
        <end position="74"/>
    </location>
</feature>
<dbReference type="EMBL" id="AZBU02000014">
    <property type="protein sequence ID" value="TKR57654.1"/>
    <property type="molecule type" value="Genomic_DNA"/>
</dbReference>
<dbReference type="STRING" id="34508.A0A4U5LP45"/>
<feature type="region of interest" description="Disordered" evidence="1">
    <location>
        <begin position="41"/>
        <end position="117"/>
    </location>
</feature>
<proteinExistence type="predicted"/>
<comment type="caution">
    <text evidence="2">The sequence shown here is derived from an EMBL/GenBank/DDBJ whole genome shotgun (WGS) entry which is preliminary data.</text>
</comment>
<accession>A0A4U5LP45</accession>
<dbReference type="AlphaFoldDB" id="A0A4U5LP45"/>
<name>A0A4U5LP45_STECR</name>
<sequence length="147" mass="16718">MQQQQENRRSFNGFGSLRRSLKQINPFRNQLFRLPATPRLSRSRKVNSGVEDATGWNFERPPSCTASTSRQSTIEVPPSPQLIERRAGSLRGAPRPPDEAISGGRGACGGSVRLGRPTKQRRLVDSFSRRIYRRRTPLRRKTRFGNK</sequence>
<dbReference type="OrthoDB" id="5874980at2759"/>
<keyword evidence="3" id="KW-1185">Reference proteome</keyword>